<feature type="region of interest" description="Disordered" evidence="1">
    <location>
        <begin position="21"/>
        <end position="112"/>
    </location>
</feature>
<accession>A0ABR1K2U3</accession>
<name>A0ABR1K2U3_9AGAR</name>
<keyword evidence="3" id="KW-1185">Reference proteome</keyword>
<organism evidence="2 3">
    <name type="scientific">Marasmiellus scandens</name>
    <dbReference type="NCBI Taxonomy" id="2682957"/>
    <lineage>
        <taxon>Eukaryota</taxon>
        <taxon>Fungi</taxon>
        <taxon>Dikarya</taxon>
        <taxon>Basidiomycota</taxon>
        <taxon>Agaricomycotina</taxon>
        <taxon>Agaricomycetes</taxon>
        <taxon>Agaricomycetidae</taxon>
        <taxon>Agaricales</taxon>
        <taxon>Marasmiineae</taxon>
        <taxon>Omphalotaceae</taxon>
        <taxon>Marasmiellus</taxon>
    </lineage>
</organism>
<sequence length="112" mass="12118">MDNTVAKEDLSQQASSFCWTLENPKSTKSQAKTKSSSQKVKGRAVVKKGKGKEKACEPMPEPSEIKDDGEEDELDSGEVESDDSPSPVLPKSQKVMVEVSSCATRSKSHSKS</sequence>
<dbReference type="EMBL" id="JBANRG010000002">
    <property type="protein sequence ID" value="KAK7471313.1"/>
    <property type="molecule type" value="Genomic_DNA"/>
</dbReference>
<feature type="compositionally biased region" description="Low complexity" evidence="1">
    <location>
        <begin position="26"/>
        <end position="39"/>
    </location>
</feature>
<evidence type="ECO:0000256" key="1">
    <source>
        <dbReference type="SAM" id="MobiDB-lite"/>
    </source>
</evidence>
<evidence type="ECO:0000313" key="3">
    <source>
        <dbReference type="Proteomes" id="UP001498398"/>
    </source>
</evidence>
<comment type="caution">
    <text evidence="2">The sequence shown here is derived from an EMBL/GenBank/DDBJ whole genome shotgun (WGS) entry which is preliminary data.</text>
</comment>
<proteinExistence type="predicted"/>
<reference evidence="2 3" key="1">
    <citation type="submission" date="2024-01" db="EMBL/GenBank/DDBJ databases">
        <title>A draft genome for the cacao thread blight pathogen Marasmiellus scandens.</title>
        <authorList>
            <person name="Baruah I.K."/>
            <person name="Leung J."/>
            <person name="Bukari Y."/>
            <person name="Amoako-Attah I."/>
            <person name="Meinhardt L.W."/>
            <person name="Bailey B.A."/>
            <person name="Cohen S.P."/>
        </authorList>
    </citation>
    <scope>NUCLEOTIDE SEQUENCE [LARGE SCALE GENOMIC DNA]</scope>
    <source>
        <strain evidence="2 3">GH-19</strain>
    </source>
</reference>
<feature type="compositionally biased region" description="Basic residues" evidence="1">
    <location>
        <begin position="40"/>
        <end position="51"/>
    </location>
</feature>
<feature type="compositionally biased region" description="Acidic residues" evidence="1">
    <location>
        <begin position="67"/>
        <end position="83"/>
    </location>
</feature>
<evidence type="ECO:0000313" key="2">
    <source>
        <dbReference type="EMBL" id="KAK7471313.1"/>
    </source>
</evidence>
<dbReference type="Proteomes" id="UP001498398">
    <property type="component" value="Unassembled WGS sequence"/>
</dbReference>
<protein>
    <submittedName>
        <fullName evidence="2">Uncharacterized protein</fullName>
    </submittedName>
</protein>
<gene>
    <name evidence="2" type="ORF">VKT23_002722</name>
</gene>